<evidence type="ECO:0000256" key="1">
    <source>
        <dbReference type="SAM" id="MobiDB-lite"/>
    </source>
</evidence>
<comment type="caution">
    <text evidence="2">The sequence shown here is derived from an EMBL/GenBank/DDBJ whole genome shotgun (WGS) entry which is preliminary data.</text>
</comment>
<feature type="region of interest" description="Disordered" evidence="1">
    <location>
        <begin position="1"/>
        <end position="71"/>
    </location>
</feature>
<accession>A0ABN1DP42</accession>
<protein>
    <recommendedName>
        <fullName evidence="4">Secreted protein</fullName>
    </recommendedName>
</protein>
<evidence type="ECO:0000313" key="3">
    <source>
        <dbReference type="Proteomes" id="UP001501147"/>
    </source>
</evidence>
<feature type="compositionally biased region" description="Pro residues" evidence="1">
    <location>
        <begin position="36"/>
        <end position="52"/>
    </location>
</feature>
<proteinExistence type="predicted"/>
<evidence type="ECO:0008006" key="4">
    <source>
        <dbReference type="Google" id="ProtNLM"/>
    </source>
</evidence>
<keyword evidence="3" id="KW-1185">Reference proteome</keyword>
<organism evidence="2 3">
    <name type="scientific">Streptomyces sanyensis</name>
    <dbReference type="NCBI Taxonomy" id="568869"/>
    <lineage>
        <taxon>Bacteria</taxon>
        <taxon>Bacillati</taxon>
        <taxon>Actinomycetota</taxon>
        <taxon>Actinomycetes</taxon>
        <taxon>Kitasatosporales</taxon>
        <taxon>Streptomycetaceae</taxon>
        <taxon>Streptomyces</taxon>
    </lineage>
</organism>
<dbReference type="EMBL" id="BAABJV010000014">
    <property type="protein sequence ID" value="GAA4789240.1"/>
    <property type="molecule type" value="Genomic_DNA"/>
</dbReference>
<feature type="compositionally biased region" description="Low complexity" evidence="1">
    <location>
        <begin position="18"/>
        <end position="29"/>
    </location>
</feature>
<sequence>MRSAPPRHPGCGGGARARGGALPGRTGPGLRRRAPRPPGSAPRTPAGPPGLPGRPVRNTGGGPRCRAAHGTAVRSRAPVGLNFLVPTRVPPHLSPVERGMKKRSLLAVMSLATGAVIAAVSPPPAAQTGSLDEARHTGDTLSRVDDATGDIEETVHTAVHAATDRLA</sequence>
<name>A0ABN1DP42_9ACTN</name>
<reference evidence="2 3" key="1">
    <citation type="journal article" date="2019" name="Int. J. Syst. Evol. Microbiol.">
        <title>The Global Catalogue of Microorganisms (GCM) 10K type strain sequencing project: providing services to taxonomists for standard genome sequencing and annotation.</title>
        <authorList>
            <consortium name="The Broad Institute Genomics Platform"/>
            <consortium name="The Broad Institute Genome Sequencing Center for Infectious Disease"/>
            <person name="Wu L."/>
            <person name="Ma J."/>
        </authorList>
    </citation>
    <scope>NUCLEOTIDE SEQUENCE [LARGE SCALE GENOMIC DNA]</scope>
    <source>
        <strain evidence="2 3">JCM 18324</strain>
    </source>
</reference>
<dbReference type="Proteomes" id="UP001501147">
    <property type="component" value="Unassembled WGS sequence"/>
</dbReference>
<gene>
    <name evidence="2" type="ORF">GCM10023329_45710</name>
</gene>
<evidence type="ECO:0000313" key="2">
    <source>
        <dbReference type="EMBL" id="GAA4789240.1"/>
    </source>
</evidence>